<dbReference type="GO" id="GO:0004165">
    <property type="term" value="F:delta(3)-delta(2)-enoyl-CoA isomerase activity"/>
    <property type="evidence" value="ECO:0007669"/>
    <property type="project" value="UniProtKB-ARBA"/>
</dbReference>
<dbReference type="SUPFAM" id="SSF52096">
    <property type="entry name" value="ClpP/crotonase"/>
    <property type="match status" value="2"/>
</dbReference>
<dbReference type="PRINTS" id="PR00689">
    <property type="entry name" value="ACOABINDINGP"/>
</dbReference>
<dbReference type="FunFam" id="3.90.226.10:FF:000084">
    <property type="entry name" value="Enoyl-CoA delta isomerase 2, mitochondrial"/>
    <property type="match status" value="1"/>
</dbReference>
<dbReference type="InterPro" id="IPR051053">
    <property type="entry name" value="ECH/Chromodomain_protein"/>
</dbReference>
<dbReference type="PROSITE" id="PS00880">
    <property type="entry name" value="ACB_1"/>
    <property type="match status" value="1"/>
</dbReference>
<evidence type="ECO:0000313" key="5">
    <source>
        <dbReference type="EMBL" id="GFY45343.1"/>
    </source>
</evidence>
<dbReference type="InterPro" id="IPR001753">
    <property type="entry name" value="Enoyl-CoA_hydra/iso"/>
</dbReference>
<dbReference type="EMBL" id="BMAV01004788">
    <property type="protein sequence ID" value="GFY45343.1"/>
    <property type="molecule type" value="Genomic_DNA"/>
</dbReference>
<proteinExistence type="predicted"/>
<dbReference type="PANTHER" id="PTHR43684">
    <property type="match status" value="1"/>
</dbReference>
<dbReference type="Gene3D" id="1.10.12.10">
    <property type="entry name" value="Lyase 2-enoyl-coa Hydratase, Chain A, domain 2"/>
    <property type="match status" value="1"/>
</dbReference>
<reference evidence="5" key="1">
    <citation type="submission" date="2020-08" db="EMBL/GenBank/DDBJ databases">
        <title>Multicomponent nature underlies the extraordinary mechanical properties of spider dragline silk.</title>
        <authorList>
            <person name="Kono N."/>
            <person name="Nakamura H."/>
            <person name="Mori M."/>
            <person name="Yoshida Y."/>
            <person name="Ohtoshi R."/>
            <person name="Malay A.D."/>
            <person name="Moran D.A.P."/>
            <person name="Tomita M."/>
            <person name="Numata K."/>
            <person name="Arakawa K."/>
        </authorList>
    </citation>
    <scope>NUCLEOTIDE SEQUENCE</scope>
</reference>
<comment type="caution">
    <text evidence="5">The sequence shown here is derived from an EMBL/GenBank/DDBJ whole genome shotgun (WGS) entry which is preliminary data.</text>
</comment>
<dbReference type="InterPro" id="IPR022408">
    <property type="entry name" value="Acyl-CoA-binding_prot_CS"/>
</dbReference>
<evidence type="ECO:0000256" key="2">
    <source>
        <dbReference type="ARBA" id="ARBA00023140"/>
    </source>
</evidence>
<dbReference type="InterPro" id="IPR029045">
    <property type="entry name" value="ClpP/crotonase-like_dom_sf"/>
</dbReference>
<dbReference type="Gene3D" id="1.20.80.10">
    <property type="match status" value="2"/>
</dbReference>
<dbReference type="Gene3D" id="3.90.226.10">
    <property type="entry name" value="2-enoyl-CoA Hydratase, Chain A, domain 1"/>
    <property type="match status" value="1"/>
</dbReference>
<dbReference type="InterPro" id="IPR000582">
    <property type="entry name" value="Acyl-CoA-binding_protein"/>
</dbReference>
<evidence type="ECO:0000313" key="6">
    <source>
        <dbReference type="Proteomes" id="UP000886998"/>
    </source>
</evidence>
<gene>
    <name evidence="5" type="primary">Eci2</name>
    <name evidence="5" type="ORF">TNIN_21321</name>
</gene>
<evidence type="ECO:0000259" key="4">
    <source>
        <dbReference type="PROSITE" id="PS51228"/>
    </source>
</evidence>
<dbReference type="PANTHER" id="PTHR43684:SF1">
    <property type="entry name" value="ENOYL-COA DELTA ISOMERASE 2"/>
    <property type="match status" value="1"/>
</dbReference>
<name>A0A8X6X1P3_9ARAC</name>
<feature type="domain" description="ACB" evidence="4">
    <location>
        <begin position="158"/>
        <end position="234"/>
    </location>
</feature>
<dbReference type="InterPro" id="IPR014352">
    <property type="entry name" value="FERM/acyl-CoA-bd_prot_sf"/>
</dbReference>
<evidence type="ECO:0000256" key="1">
    <source>
        <dbReference type="ARBA" id="ARBA00004275"/>
    </source>
</evidence>
<feature type="domain" description="ACB" evidence="4">
    <location>
        <begin position="35"/>
        <end position="120"/>
    </location>
</feature>
<evidence type="ECO:0000256" key="3">
    <source>
        <dbReference type="ARBA" id="ARBA00023235"/>
    </source>
</evidence>
<dbReference type="AlphaFoldDB" id="A0A8X6X1P3"/>
<dbReference type="CDD" id="cd06558">
    <property type="entry name" value="crotonase-like"/>
    <property type="match status" value="1"/>
</dbReference>
<dbReference type="GO" id="GO:0005739">
    <property type="term" value="C:mitochondrion"/>
    <property type="evidence" value="ECO:0007669"/>
    <property type="project" value="TreeGrafter"/>
</dbReference>
<dbReference type="OrthoDB" id="409763at2759"/>
<dbReference type="PROSITE" id="PS51228">
    <property type="entry name" value="ACB_2"/>
    <property type="match status" value="2"/>
</dbReference>
<dbReference type="GO" id="GO:0000062">
    <property type="term" value="F:fatty-acyl-CoA binding"/>
    <property type="evidence" value="ECO:0007669"/>
    <property type="project" value="InterPro"/>
</dbReference>
<dbReference type="InterPro" id="IPR014748">
    <property type="entry name" value="Enoyl-CoA_hydra_C"/>
</dbReference>
<comment type="subcellular location">
    <subcellularLocation>
        <location evidence="1">Peroxisome</location>
    </subcellularLocation>
</comment>
<protein>
    <submittedName>
        <fullName evidence="5">Enoyl-CoA delta isomerase 2, mitochondrial</fullName>
    </submittedName>
</protein>
<organism evidence="5 6">
    <name type="scientific">Trichonephila inaurata madagascariensis</name>
    <dbReference type="NCBI Taxonomy" id="2747483"/>
    <lineage>
        <taxon>Eukaryota</taxon>
        <taxon>Metazoa</taxon>
        <taxon>Ecdysozoa</taxon>
        <taxon>Arthropoda</taxon>
        <taxon>Chelicerata</taxon>
        <taxon>Arachnida</taxon>
        <taxon>Araneae</taxon>
        <taxon>Araneomorphae</taxon>
        <taxon>Entelegynae</taxon>
        <taxon>Araneoidea</taxon>
        <taxon>Nephilidae</taxon>
        <taxon>Trichonephila</taxon>
        <taxon>Trichonephila inaurata</taxon>
    </lineage>
</organism>
<accession>A0A8X6X1P3</accession>
<dbReference type="SUPFAM" id="SSF47027">
    <property type="entry name" value="Acyl-CoA binding protein"/>
    <property type="match status" value="2"/>
</dbReference>
<dbReference type="Proteomes" id="UP000886998">
    <property type="component" value="Unassembled WGS sequence"/>
</dbReference>
<dbReference type="Pfam" id="PF00378">
    <property type="entry name" value="ECH_1"/>
    <property type="match status" value="1"/>
</dbReference>
<keyword evidence="2" id="KW-0576">Peroxisome</keyword>
<keyword evidence="3 5" id="KW-0413">Isomerase</keyword>
<dbReference type="Pfam" id="PF00887">
    <property type="entry name" value="ACBP"/>
    <property type="match status" value="2"/>
</dbReference>
<dbReference type="GO" id="GO:0005777">
    <property type="term" value="C:peroxisome"/>
    <property type="evidence" value="ECO:0007669"/>
    <property type="project" value="UniProtKB-SubCell"/>
</dbReference>
<dbReference type="InterPro" id="IPR035984">
    <property type="entry name" value="Acyl-CoA-binding_sf"/>
</dbReference>
<sequence length="500" mass="55054">MFVSKFITSAKIIPRLVAFKQPATLFLTTSRTMSSNSRFEEASKKVKLLKQDPGNDVKLNLYALFKQATEGSCKQSKPSMFDLVGKAKWDAWNSLGAMSQEDAKKKYASLVDELYHAESQDKTESSAGDGKYEGLLYSAGKDIVEITFNRPNKKNAITTQMYTDIVAALKEASNSEAAVTVLSEGSCKQSKPSMFDLVGKAKWDAWNSLGAMSQEDAKKKYASLVDELYHAESQDKTESSAGDGKYEGLLYSAGKDIVEITFNRPNKKNAITTQMYTDIVAALKEASNSEAAVTVLSGKGDYYSSGNDLSNFSMVQGDLETAAKNAAELLKNFVAAFIDFPKILVAAVNGPAVGIPVTLLGLCDVVYASDKATFQTPFSLLGQSPEGCSTYLFPKIMGYSKANEILMFNKKFTAAEAKELGLVSEVFPHETFQQNVREKLGVLADASKNSQIYTKELTRGLERSTLHKINELECQRLVERWQSPDCMEALMKFFQRKSKL</sequence>
<keyword evidence="6" id="KW-1185">Reference proteome</keyword>